<feature type="domain" description="N-acetyltransferase" evidence="3">
    <location>
        <begin position="9"/>
        <end position="162"/>
    </location>
</feature>
<proteinExistence type="predicted"/>
<organism evidence="4 5">
    <name type="scientific">Umezawaea endophytica</name>
    <dbReference type="NCBI Taxonomy" id="1654476"/>
    <lineage>
        <taxon>Bacteria</taxon>
        <taxon>Bacillati</taxon>
        <taxon>Actinomycetota</taxon>
        <taxon>Actinomycetes</taxon>
        <taxon>Pseudonocardiales</taxon>
        <taxon>Pseudonocardiaceae</taxon>
        <taxon>Umezawaea</taxon>
    </lineage>
</organism>
<dbReference type="Gene3D" id="3.40.630.30">
    <property type="match status" value="1"/>
</dbReference>
<keyword evidence="2" id="KW-0012">Acyltransferase</keyword>
<keyword evidence="5" id="KW-1185">Reference proteome</keyword>
<evidence type="ECO:0000313" key="4">
    <source>
        <dbReference type="EMBL" id="MCS7483868.1"/>
    </source>
</evidence>
<dbReference type="RefSeq" id="WP_259629321.1">
    <property type="nucleotide sequence ID" value="NZ_JANYMP010000038.1"/>
</dbReference>
<dbReference type="Proteomes" id="UP001141259">
    <property type="component" value="Unassembled WGS sequence"/>
</dbReference>
<comment type="caution">
    <text evidence="4">The sequence shown here is derived from an EMBL/GenBank/DDBJ whole genome shotgun (WGS) entry which is preliminary data.</text>
</comment>
<sequence length="169" mass="17621">MPGERESAVVLRPAVPADAAAVADIWFRGWRDGHVGNVPDSVVEIRTEASFGVRAGERVGDTTVAVVDGAVVGFVMVVGDEVEQVFVEAAHRGAGVAGVLLAEAERLVGGGGHSRAWLAVVPGNVRARRFYARCGWVDEGPFEHHAAAGVVVRAHRYVKPVGGGSGSHP</sequence>
<evidence type="ECO:0000313" key="5">
    <source>
        <dbReference type="Proteomes" id="UP001141259"/>
    </source>
</evidence>
<dbReference type="InterPro" id="IPR050832">
    <property type="entry name" value="Bact_Acetyltransf"/>
</dbReference>
<evidence type="ECO:0000256" key="2">
    <source>
        <dbReference type="ARBA" id="ARBA00023315"/>
    </source>
</evidence>
<dbReference type="AlphaFoldDB" id="A0A9X3A6Z6"/>
<dbReference type="EMBL" id="JANYMP010000038">
    <property type="protein sequence ID" value="MCS7483868.1"/>
    <property type="molecule type" value="Genomic_DNA"/>
</dbReference>
<protein>
    <submittedName>
        <fullName evidence="4">GNAT family N-acetyltransferase</fullName>
    </submittedName>
</protein>
<keyword evidence="1" id="KW-0808">Transferase</keyword>
<accession>A0A9X3A6Z6</accession>
<dbReference type="PANTHER" id="PTHR43877">
    <property type="entry name" value="AMINOALKYLPHOSPHONATE N-ACETYLTRANSFERASE-RELATED-RELATED"/>
    <property type="match status" value="1"/>
</dbReference>
<reference evidence="4" key="1">
    <citation type="submission" date="2022-08" db="EMBL/GenBank/DDBJ databases">
        <authorList>
            <person name="Tistechok S."/>
            <person name="Samborskyy M."/>
            <person name="Roman I."/>
        </authorList>
    </citation>
    <scope>NUCLEOTIDE SEQUENCE</scope>
    <source>
        <strain evidence="4">DSM 103496</strain>
    </source>
</reference>
<dbReference type="Pfam" id="PF00583">
    <property type="entry name" value="Acetyltransf_1"/>
    <property type="match status" value="1"/>
</dbReference>
<name>A0A9X3A6Z6_9PSEU</name>
<dbReference type="SUPFAM" id="SSF55729">
    <property type="entry name" value="Acyl-CoA N-acyltransferases (Nat)"/>
    <property type="match status" value="1"/>
</dbReference>
<dbReference type="InterPro" id="IPR000182">
    <property type="entry name" value="GNAT_dom"/>
</dbReference>
<evidence type="ECO:0000256" key="1">
    <source>
        <dbReference type="ARBA" id="ARBA00022679"/>
    </source>
</evidence>
<dbReference type="GO" id="GO:0016747">
    <property type="term" value="F:acyltransferase activity, transferring groups other than amino-acyl groups"/>
    <property type="evidence" value="ECO:0007669"/>
    <property type="project" value="InterPro"/>
</dbReference>
<evidence type="ECO:0000259" key="3">
    <source>
        <dbReference type="PROSITE" id="PS51186"/>
    </source>
</evidence>
<dbReference type="PROSITE" id="PS51186">
    <property type="entry name" value="GNAT"/>
    <property type="match status" value="1"/>
</dbReference>
<gene>
    <name evidence="4" type="ORF">NZH93_44130</name>
</gene>
<dbReference type="InterPro" id="IPR016181">
    <property type="entry name" value="Acyl_CoA_acyltransferase"/>
</dbReference>
<dbReference type="PANTHER" id="PTHR43877:SF2">
    <property type="entry name" value="AMINOALKYLPHOSPHONATE N-ACETYLTRANSFERASE-RELATED"/>
    <property type="match status" value="1"/>
</dbReference>